<dbReference type="EMBL" id="CAJFCW020000001">
    <property type="protein sequence ID" value="CAG9082173.1"/>
    <property type="molecule type" value="Genomic_DNA"/>
</dbReference>
<reference evidence="1" key="1">
    <citation type="submission" date="2020-09" db="EMBL/GenBank/DDBJ databases">
        <authorList>
            <person name="Kikuchi T."/>
        </authorList>
    </citation>
    <scope>NUCLEOTIDE SEQUENCE</scope>
    <source>
        <strain evidence="1">SH1</strain>
    </source>
</reference>
<dbReference type="Proteomes" id="UP000614601">
    <property type="component" value="Unassembled WGS sequence"/>
</dbReference>
<name>A0A811JTE6_9BILA</name>
<evidence type="ECO:0000313" key="1">
    <source>
        <dbReference type="EMBL" id="CAD5206537.1"/>
    </source>
</evidence>
<accession>A0A811JTE6</accession>
<organism evidence="1 2">
    <name type="scientific">Bursaphelenchus okinawaensis</name>
    <dbReference type="NCBI Taxonomy" id="465554"/>
    <lineage>
        <taxon>Eukaryota</taxon>
        <taxon>Metazoa</taxon>
        <taxon>Ecdysozoa</taxon>
        <taxon>Nematoda</taxon>
        <taxon>Chromadorea</taxon>
        <taxon>Rhabditida</taxon>
        <taxon>Tylenchina</taxon>
        <taxon>Tylenchomorpha</taxon>
        <taxon>Aphelenchoidea</taxon>
        <taxon>Aphelenchoididae</taxon>
        <taxon>Bursaphelenchus</taxon>
    </lineage>
</organism>
<dbReference type="EMBL" id="CAJFDH010000001">
    <property type="protein sequence ID" value="CAD5206537.1"/>
    <property type="molecule type" value="Genomic_DNA"/>
</dbReference>
<dbReference type="OrthoDB" id="1701437at2759"/>
<dbReference type="AlphaFoldDB" id="A0A811JTE6"/>
<keyword evidence="2" id="KW-1185">Reference proteome</keyword>
<evidence type="ECO:0000313" key="2">
    <source>
        <dbReference type="Proteomes" id="UP000614601"/>
    </source>
</evidence>
<gene>
    <name evidence="1" type="ORF">BOKJ2_LOCUS1221</name>
</gene>
<proteinExistence type="predicted"/>
<sequence length="257" mass="28438">MSSRVAELDASSLDNELLSVITSYLDLYVRDIRDTPSWVAVYKYIKRSVPLLYNAHLVVKGTSPGQQLLGCSFSDFTIPKRVFLYLIEYLAPVVLNAIKEDTHSRASTKLVEKALTFAGCLQLINFVVFLSSGGSSSLVRRVLGLNTCTSGNQLQGRLNNAAVNRELLGHCIANVILVTRPFMEMLKSTILRQTPAPEDILFDTSSVICAHCNQVAVVALEAQKDNGTPLIFCNYCYYVVKQKQKFISVTTFSLANN</sequence>
<comment type="caution">
    <text evidence="1">The sequence shown here is derived from an EMBL/GenBank/DDBJ whole genome shotgun (WGS) entry which is preliminary data.</text>
</comment>
<dbReference type="Proteomes" id="UP000783686">
    <property type="component" value="Unassembled WGS sequence"/>
</dbReference>
<protein>
    <submittedName>
        <fullName evidence="1">Uncharacterized protein</fullName>
    </submittedName>
</protein>